<dbReference type="Proteomes" id="UP000827092">
    <property type="component" value="Unassembled WGS sequence"/>
</dbReference>
<dbReference type="InterPro" id="IPR005956">
    <property type="entry name" value="4OHPhenylPyrv_dOase"/>
</dbReference>
<reference evidence="1 2" key="1">
    <citation type="journal article" date="2022" name="Nat. Ecol. Evol.">
        <title>A masculinizing supergene underlies an exaggerated male reproductive morph in a spider.</title>
        <authorList>
            <person name="Hendrickx F."/>
            <person name="De Corte Z."/>
            <person name="Sonet G."/>
            <person name="Van Belleghem S.M."/>
            <person name="Kostlbacher S."/>
            <person name="Vangestel C."/>
        </authorList>
    </citation>
    <scope>NUCLEOTIDE SEQUENCE [LARGE SCALE GENOMIC DNA]</scope>
    <source>
        <strain evidence="1">W744_W776</strain>
    </source>
</reference>
<dbReference type="InterPro" id="IPR029068">
    <property type="entry name" value="Glyas_Bleomycin-R_OHBP_Dase"/>
</dbReference>
<evidence type="ECO:0000313" key="1">
    <source>
        <dbReference type="EMBL" id="KAG8197343.1"/>
    </source>
</evidence>
<evidence type="ECO:0000313" key="2">
    <source>
        <dbReference type="Proteomes" id="UP000827092"/>
    </source>
</evidence>
<dbReference type="GO" id="GO:0003868">
    <property type="term" value="F:4-hydroxyphenylpyruvate dioxygenase activity"/>
    <property type="evidence" value="ECO:0007669"/>
    <property type="project" value="InterPro"/>
</dbReference>
<organism evidence="1 2">
    <name type="scientific">Oedothorax gibbosus</name>
    <dbReference type="NCBI Taxonomy" id="931172"/>
    <lineage>
        <taxon>Eukaryota</taxon>
        <taxon>Metazoa</taxon>
        <taxon>Ecdysozoa</taxon>
        <taxon>Arthropoda</taxon>
        <taxon>Chelicerata</taxon>
        <taxon>Arachnida</taxon>
        <taxon>Araneae</taxon>
        <taxon>Araneomorphae</taxon>
        <taxon>Entelegynae</taxon>
        <taxon>Araneoidea</taxon>
        <taxon>Linyphiidae</taxon>
        <taxon>Erigoninae</taxon>
        <taxon>Oedothorax</taxon>
    </lineage>
</organism>
<dbReference type="EMBL" id="JAFNEN010000056">
    <property type="protein sequence ID" value="KAG8197343.1"/>
    <property type="molecule type" value="Genomic_DNA"/>
</dbReference>
<proteinExistence type="predicted"/>
<sequence>MTHPVIHHVVMCVMNADDTFDRLRKFGFKLFAKRETPLCKELVLRVGQVNFIITERKDDASPYTKYSDGSKIRSEHFTTFCCENQENHEIDSVFNVAFEVRDIQLVVNRIKSGGGSANVIQPITTLTDTNGEMKYCLIKSVCGNVVHCILQKSSYHGFLVGYEVMEDAFEDDSETQYGINFVDHVTLACHSGHSEEILRFYEMCFGMKKFSIGTKDDLNNGLILEEGVGLRLRAMEYYKCAETGLVYSNAGKGAGRDPNTMMLVVVETLEGQTNCNVETFLKEHEKPGIEHIALNSTNMCETVSILSLNGVNFRKPPILYYEELQKRKEISNLGKDILTLAKYGILLDLEDSEEDGTNNFLMQIFARSLFDRKTFFIEIIERNGAKFLGAGNILALVRSIREEERRKAVDAETNKLLQAREASVANNIRAT</sequence>
<gene>
    <name evidence="1" type="ORF">JTE90_013470</name>
</gene>
<protein>
    <recommendedName>
        <fullName evidence="3">4-hydroxyphenylpyruvate dioxygenase</fullName>
    </recommendedName>
</protein>
<comment type="caution">
    <text evidence="1">The sequence shown here is derived from an EMBL/GenBank/DDBJ whole genome shotgun (WGS) entry which is preliminary data.</text>
</comment>
<dbReference type="AlphaFoldDB" id="A0AAV6VNP3"/>
<dbReference type="GO" id="GO:0009072">
    <property type="term" value="P:aromatic amino acid metabolic process"/>
    <property type="evidence" value="ECO:0007669"/>
    <property type="project" value="InterPro"/>
</dbReference>
<name>A0AAV6VNP3_9ARAC</name>
<dbReference type="PANTHER" id="PTHR11959">
    <property type="entry name" value="4-HYDROXYPHENYLPYRUVATE DIOXYGENASE"/>
    <property type="match status" value="1"/>
</dbReference>
<dbReference type="Gene3D" id="3.10.180.10">
    <property type="entry name" value="2,3-Dihydroxybiphenyl 1,2-Dioxygenase, domain 1"/>
    <property type="match status" value="2"/>
</dbReference>
<dbReference type="SUPFAM" id="SSF54593">
    <property type="entry name" value="Glyoxalase/Bleomycin resistance protein/Dihydroxybiphenyl dioxygenase"/>
    <property type="match status" value="1"/>
</dbReference>
<evidence type="ECO:0008006" key="3">
    <source>
        <dbReference type="Google" id="ProtNLM"/>
    </source>
</evidence>
<accession>A0AAV6VNP3</accession>
<keyword evidence="2" id="KW-1185">Reference proteome</keyword>
<dbReference type="PANTHER" id="PTHR11959:SF10">
    <property type="entry name" value="4-HYDROXYPHENYLPYRUVATE DIOXYGENASE-LIKE PROTEIN"/>
    <property type="match status" value="1"/>
</dbReference>